<organism evidence="3 4">
    <name type="scientific">Nocardia flavorosea</name>
    <dbReference type="NCBI Taxonomy" id="53429"/>
    <lineage>
        <taxon>Bacteria</taxon>
        <taxon>Bacillati</taxon>
        <taxon>Actinomycetota</taxon>
        <taxon>Actinomycetes</taxon>
        <taxon>Mycobacteriales</taxon>
        <taxon>Nocardiaceae</taxon>
        <taxon>Nocardia</taxon>
    </lineage>
</organism>
<evidence type="ECO:0000256" key="1">
    <source>
        <dbReference type="SAM" id="MobiDB-lite"/>
    </source>
</evidence>
<feature type="region of interest" description="Disordered" evidence="1">
    <location>
        <begin position="29"/>
        <end position="74"/>
    </location>
</feature>
<gene>
    <name evidence="3" type="ORF">HGA15_28495</name>
</gene>
<evidence type="ECO:0000256" key="2">
    <source>
        <dbReference type="SAM" id="SignalP"/>
    </source>
</evidence>
<dbReference type="Proteomes" id="UP000570678">
    <property type="component" value="Unassembled WGS sequence"/>
</dbReference>
<protein>
    <recommendedName>
        <fullName evidence="5">Secreted protein</fullName>
    </recommendedName>
</protein>
<reference evidence="3 4" key="1">
    <citation type="submission" date="2020-04" db="EMBL/GenBank/DDBJ databases">
        <title>MicrobeNet Type strains.</title>
        <authorList>
            <person name="Nicholson A.C."/>
        </authorList>
    </citation>
    <scope>NUCLEOTIDE SEQUENCE [LARGE SCALE GENOMIC DNA]</scope>
    <source>
        <strain evidence="3 4">JCM 3332</strain>
    </source>
</reference>
<name>A0A846YK60_9NOCA</name>
<dbReference type="RefSeq" id="WP_062979791.1">
    <property type="nucleotide sequence ID" value="NZ_JAAXOT010000019.1"/>
</dbReference>
<comment type="caution">
    <text evidence="3">The sequence shown here is derived from an EMBL/GenBank/DDBJ whole genome shotgun (WGS) entry which is preliminary data.</text>
</comment>
<sequence>MVPALATGGLLFTGATAAALPQIGVDAGTSAETAAEIDRSGVEGSVDGDAGAGATVGPWHLNTGGDGSASLGVG</sequence>
<accession>A0A846YK60</accession>
<feature type="signal peptide" evidence="2">
    <location>
        <begin position="1"/>
        <end position="17"/>
    </location>
</feature>
<keyword evidence="4" id="KW-1185">Reference proteome</keyword>
<evidence type="ECO:0000313" key="4">
    <source>
        <dbReference type="Proteomes" id="UP000570678"/>
    </source>
</evidence>
<dbReference type="AlphaFoldDB" id="A0A846YK60"/>
<evidence type="ECO:0000313" key="3">
    <source>
        <dbReference type="EMBL" id="NKY60016.1"/>
    </source>
</evidence>
<proteinExistence type="predicted"/>
<keyword evidence="2" id="KW-0732">Signal</keyword>
<dbReference type="EMBL" id="JAAXOT010000019">
    <property type="protein sequence ID" value="NKY60016.1"/>
    <property type="molecule type" value="Genomic_DNA"/>
</dbReference>
<feature type="chain" id="PRO_5038931594" description="Secreted protein" evidence="2">
    <location>
        <begin position="18"/>
        <end position="74"/>
    </location>
</feature>
<evidence type="ECO:0008006" key="5">
    <source>
        <dbReference type="Google" id="ProtNLM"/>
    </source>
</evidence>
<feature type="compositionally biased region" description="Low complexity" evidence="1">
    <location>
        <begin position="42"/>
        <end position="57"/>
    </location>
</feature>